<dbReference type="Pfam" id="PF02875">
    <property type="entry name" value="Mur_ligase_C"/>
    <property type="match status" value="1"/>
</dbReference>
<dbReference type="InterPro" id="IPR036565">
    <property type="entry name" value="Mur-like_cat_sf"/>
</dbReference>
<keyword evidence="7 14" id="KW-0547">Nucleotide-binding</keyword>
<comment type="subcellular location">
    <subcellularLocation>
        <location evidence="1 14">Cytoplasm</location>
    </subcellularLocation>
</comment>
<accession>A0A2H0UN14</accession>
<reference evidence="19" key="1">
    <citation type="submission" date="2017-09" db="EMBL/GenBank/DDBJ databases">
        <title>Depth-based differentiation of microbial function through sediment-hosted aquifers and enrichment of novel symbionts in the deep terrestrial subsurface.</title>
        <authorList>
            <person name="Probst A.J."/>
            <person name="Ladd B."/>
            <person name="Jarett J.K."/>
            <person name="Geller-Mcgrath D.E."/>
            <person name="Sieber C.M.K."/>
            <person name="Emerson J.B."/>
            <person name="Anantharaman K."/>
            <person name="Thomas B.C."/>
            <person name="Malmstrom R."/>
            <person name="Stieglmeier M."/>
            <person name="Klingl A."/>
            <person name="Woyke T."/>
            <person name="Ryan C.M."/>
            <person name="Banfield J.F."/>
        </authorList>
    </citation>
    <scope>NUCLEOTIDE SEQUENCE [LARGE SCALE GENOMIC DNA]</scope>
</reference>
<evidence type="ECO:0000256" key="12">
    <source>
        <dbReference type="ARBA" id="ARBA00023316"/>
    </source>
</evidence>
<feature type="domain" description="Mur ligase central" evidence="17">
    <location>
        <begin position="121"/>
        <end position="294"/>
    </location>
</feature>
<comment type="similarity">
    <text evidence="14">Belongs to the MurCDEF family.</text>
</comment>
<dbReference type="Proteomes" id="UP000230903">
    <property type="component" value="Unassembled WGS sequence"/>
</dbReference>
<comment type="function">
    <text evidence="14">Cell wall formation.</text>
</comment>
<feature type="domain" description="Mur ligase C-terminal" evidence="16">
    <location>
        <begin position="317"/>
        <end position="447"/>
    </location>
</feature>
<dbReference type="GO" id="GO:0005737">
    <property type="term" value="C:cytoplasm"/>
    <property type="evidence" value="ECO:0007669"/>
    <property type="project" value="UniProtKB-SubCell"/>
</dbReference>
<comment type="caution">
    <text evidence="18">The sequence shown here is derived from an EMBL/GenBank/DDBJ whole genome shotgun (WGS) entry which is preliminary data.</text>
</comment>
<dbReference type="SUPFAM" id="SSF51984">
    <property type="entry name" value="MurCD N-terminal domain"/>
    <property type="match status" value="1"/>
</dbReference>
<dbReference type="UniPathway" id="UPA00219"/>
<dbReference type="EMBL" id="PFBC01000041">
    <property type="protein sequence ID" value="PIR87812.1"/>
    <property type="molecule type" value="Genomic_DNA"/>
</dbReference>
<feature type="domain" description="Mur ligase N-terminal catalytic" evidence="15">
    <location>
        <begin position="10"/>
        <end position="116"/>
    </location>
</feature>
<dbReference type="AlphaFoldDB" id="A0A2H0UN14"/>
<evidence type="ECO:0000259" key="16">
    <source>
        <dbReference type="Pfam" id="PF02875"/>
    </source>
</evidence>
<dbReference type="HAMAP" id="MF_00046">
    <property type="entry name" value="MurC"/>
    <property type="match status" value="1"/>
</dbReference>
<dbReference type="GO" id="GO:0051301">
    <property type="term" value="P:cell division"/>
    <property type="evidence" value="ECO:0007669"/>
    <property type="project" value="UniProtKB-KW"/>
</dbReference>
<dbReference type="InterPro" id="IPR000713">
    <property type="entry name" value="Mur_ligase_N"/>
</dbReference>
<dbReference type="Pfam" id="PF01225">
    <property type="entry name" value="Mur_ligase"/>
    <property type="match status" value="1"/>
</dbReference>
<evidence type="ECO:0000256" key="4">
    <source>
        <dbReference type="ARBA" id="ARBA00022490"/>
    </source>
</evidence>
<keyword evidence="12 14" id="KW-0961">Cell wall biogenesis/degradation</keyword>
<evidence type="ECO:0000256" key="2">
    <source>
        <dbReference type="ARBA" id="ARBA00004752"/>
    </source>
</evidence>
<dbReference type="GO" id="GO:0005524">
    <property type="term" value="F:ATP binding"/>
    <property type="evidence" value="ECO:0007669"/>
    <property type="project" value="UniProtKB-UniRule"/>
</dbReference>
<dbReference type="Gene3D" id="3.40.1190.10">
    <property type="entry name" value="Mur-like, catalytic domain"/>
    <property type="match status" value="1"/>
</dbReference>
<dbReference type="GO" id="GO:0008763">
    <property type="term" value="F:UDP-N-acetylmuramate-L-alanine ligase activity"/>
    <property type="evidence" value="ECO:0007669"/>
    <property type="project" value="UniProtKB-UniRule"/>
</dbReference>
<evidence type="ECO:0000313" key="18">
    <source>
        <dbReference type="EMBL" id="PIR87812.1"/>
    </source>
</evidence>
<evidence type="ECO:0000256" key="3">
    <source>
        <dbReference type="ARBA" id="ARBA00012211"/>
    </source>
</evidence>
<evidence type="ECO:0000259" key="15">
    <source>
        <dbReference type="Pfam" id="PF01225"/>
    </source>
</evidence>
<name>A0A2H0UN14_9BACT</name>
<dbReference type="EC" id="6.3.2.8" evidence="3 14"/>
<keyword evidence="4 14" id="KW-0963">Cytoplasm</keyword>
<evidence type="ECO:0000256" key="13">
    <source>
        <dbReference type="ARBA" id="ARBA00047833"/>
    </source>
</evidence>
<keyword evidence="11 14" id="KW-0131">Cell cycle</keyword>
<evidence type="ECO:0000256" key="7">
    <source>
        <dbReference type="ARBA" id="ARBA00022741"/>
    </source>
</evidence>
<dbReference type="GO" id="GO:0071555">
    <property type="term" value="P:cell wall organization"/>
    <property type="evidence" value="ECO:0007669"/>
    <property type="project" value="UniProtKB-KW"/>
</dbReference>
<sequence length="454" mass="50310">MNSQFQKGAKIHLIGIKGVGMTALAIILAERGVKVSGSDTNEKFFTDKVLKNHKISFKEEFDFRNIPADVNAVICSTAYYFAGQAQNKNPEVESALEQKIPVLTYPEALGILAKDYKVIAIAGSHGKSTTAAMLGWVMEKAGQNPNVIVGTRINDWNSNARTGKSKYLVVEADEYRDAFLNYRPEIAVITSIDYDHPDYFKTKASYYSAFKKLVDNTQKHLVVCGDDIKLRQLASYGKRKSLVVSTYGFLSDNDIVLQQTSVKQWSVFHAGNKSFTTAFPGQPYILNSGAVITVSKLLKIADSKTQASLKTFPGTARRMEVVKKNKNFTIIDDYAHHPTAIKMTLEGVKQKYSDQRIIVIFQPHMFSRTKALLKEFAKSFGSADVVGIMEVYPSARESSGPVGGKQLAGQTKLHHKNVSYVKDFSTAKKFIKTYSKNGNVIVLMGAGNIRNIIN</sequence>
<dbReference type="PANTHER" id="PTHR43445">
    <property type="entry name" value="UDP-N-ACETYLMURAMATE--L-ALANINE LIGASE-RELATED"/>
    <property type="match status" value="1"/>
</dbReference>
<dbReference type="InterPro" id="IPR013221">
    <property type="entry name" value="Mur_ligase_cen"/>
</dbReference>
<comment type="catalytic activity">
    <reaction evidence="13 14">
        <text>UDP-N-acetyl-alpha-D-muramate + L-alanine + ATP = UDP-N-acetyl-alpha-D-muramoyl-L-alanine + ADP + phosphate + H(+)</text>
        <dbReference type="Rhea" id="RHEA:23372"/>
        <dbReference type="ChEBI" id="CHEBI:15378"/>
        <dbReference type="ChEBI" id="CHEBI:30616"/>
        <dbReference type="ChEBI" id="CHEBI:43474"/>
        <dbReference type="ChEBI" id="CHEBI:57972"/>
        <dbReference type="ChEBI" id="CHEBI:70757"/>
        <dbReference type="ChEBI" id="CHEBI:83898"/>
        <dbReference type="ChEBI" id="CHEBI:456216"/>
        <dbReference type="EC" id="6.3.2.8"/>
    </reaction>
</comment>
<evidence type="ECO:0000256" key="11">
    <source>
        <dbReference type="ARBA" id="ARBA00023306"/>
    </source>
</evidence>
<organism evidence="18 19">
    <name type="scientific">Candidatus Harrisonbacteria bacterium CG10_big_fil_rev_8_21_14_0_10_45_28</name>
    <dbReference type="NCBI Taxonomy" id="1974586"/>
    <lineage>
        <taxon>Bacteria</taxon>
        <taxon>Candidatus Harrisoniibacteriota</taxon>
    </lineage>
</organism>
<dbReference type="SUPFAM" id="SSF53623">
    <property type="entry name" value="MurD-like peptide ligases, catalytic domain"/>
    <property type="match status" value="1"/>
</dbReference>
<dbReference type="NCBIfam" id="TIGR01082">
    <property type="entry name" value="murC"/>
    <property type="match status" value="1"/>
</dbReference>
<dbReference type="InterPro" id="IPR005758">
    <property type="entry name" value="UDP-N-AcMur_Ala_ligase_MurC"/>
</dbReference>
<feature type="binding site" evidence="14">
    <location>
        <begin position="123"/>
        <end position="129"/>
    </location>
    <ligand>
        <name>ATP</name>
        <dbReference type="ChEBI" id="CHEBI:30616"/>
    </ligand>
</feature>
<evidence type="ECO:0000256" key="14">
    <source>
        <dbReference type="HAMAP-Rule" id="MF_00046"/>
    </source>
</evidence>
<dbReference type="GO" id="GO:0009252">
    <property type="term" value="P:peptidoglycan biosynthetic process"/>
    <property type="evidence" value="ECO:0007669"/>
    <property type="project" value="UniProtKB-UniRule"/>
</dbReference>
<dbReference type="InterPro" id="IPR036615">
    <property type="entry name" value="Mur_ligase_C_dom_sf"/>
</dbReference>
<keyword evidence="6 14" id="KW-0132">Cell division</keyword>
<protein>
    <recommendedName>
        <fullName evidence="3 14">UDP-N-acetylmuramate--L-alanine ligase</fullName>
        <ecNumber evidence="3 14">6.3.2.8</ecNumber>
    </recommendedName>
    <alternativeName>
        <fullName evidence="14">UDP-N-acetylmuramoyl-L-alanine synthetase</fullName>
    </alternativeName>
</protein>
<keyword evidence="5 14" id="KW-0436">Ligase</keyword>
<keyword evidence="8 14" id="KW-0067">ATP-binding</keyword>
<dbReference type="Pfam" id="PF08245">
    <property type="entry name" value="Mur_ligase_M"/>
    <property type="match status" value="1"/>
</dbReference>
<evidence type="ECO:0000256" key="10">
    <source>
        <dbReference type="ARBA" id="ARBA00022984"/>
    </source>
</evidence>
<evidence type="ECO:0000259" key="17">
    <source>
        <dbReference type="Pfam" id="PF08245"/>
    </source>
</evidence>
<gene>
    <name evidence="14 18" type="primary">murC</name>
    <name evidence="18" type="ORF">COU10_02630</name>
</gene>
<dbReference type="InterPro" id="IPR050061">
    <property type="entry name" value="MurCDEF_pg_biosynth"/>
</dbReference>
<dbReference type="InterPro" id="IPR004101">
    <property type="entry name" value="Mur_ligase_C"/>
</dbReference>
<evidence type="ECO:0000256" key="1">
    <source>
        <dbReference type="ARBA" id="ARBA00004496"/>
    </source>
</evidence>
<evidence type="ECO:0000313" key="19">
    <source>
        <dbReference type="Proteomes" id="UP000230903"/>
    </source>
</evidence>
<comment type="pathway">
    <text evidence="2 14">Cell wall biogenesis; peptidoglycan biosynthesis.</text>
</comment>
<keyword evidence="9 14" id="KW-0133">Cell shape</keyword>
<keyword evidence="10 14" id="KW-0573">Peptidoglycan synthesis</keyword>
<dbReference type="GO" id="GO:0008360">
    <property type="term" value="P:regulation of cell shape"/>
    <property type="evidence" value="ECO:0007669"/>
    <property type="project" value="UniProtKB-KW"/>
</dbReference>
<evidence type="ECO:0000256" key="8">
    <source>
        <dbReference type="ARBA" id="ARBA00022840"/>
    </source>
</evidence>
<proteinExistence type="inferred from homology"/>
<dbReference type="SUPFAM" id="SSF53244">
    <property type="entry name" value="MurD-like peptide ligases, peptide-binding domain"/>
    <property type="match status" value="1"/>
</dbReference>
<dbReference type="Gene3D" id="3.90.190.20">
    <property type="entry name" value="Mur ligase, C-terminal domain"/>
    <property type="match status" value="1"/>
</dbReference>
<evidence type="ECO:0000256" key="5">
    <source>
        <dbReference type="ARBA" id="ARBA00022598"/>
    </source>
</evidence>
<dbReference type="Gene3D" id="3.40.50.720">
    <property type="entry name" value="NAD(P)-binding Rossmann-like Domain"/>
    <property type="match status" value="1"/>
</dbReference>
<evidence type="ECO:0000256" key="6">
    <source>
        <dbReference type="ARBA" id="ARBA00022618"/>
    </source>
</evidence>
<evidence type="ECO:0000256" key="9">
    <source>
        <dbReference type="ARBA" id="ARBA00022960"/>
    </source>
</evidence>
<dbReference type="PANTHER" id="PTHR43445:SF3">
    <property type="entry name" value="UDP-N-ACETYLMURAMATE--L-ALANINE LIGASE"/>
    <property type="match status" value="1"/>
</dbReference>